<dbReference type="PANTHER" id="PTHR16263">
    <property type="entry name" value="TETRATRICOPEPTIDE REPEAT PROTEIN 38"/>
    <property type="match status" value="1"/>
</dbReference>
<keyword evidence="6" id="KW-1185">Reference proteome</keyword>
<proteinExistence type="inferred from homology"/>
<dbReference type="CDD" id="cd05804">
    <property type="entry name" value="StaR_like"/>
    <property type="match status" value="1"/>
</dbReference>
<dbReference type="RefSeq" id="WP_123688483.1">
    <property type="nucleotide sequence ID" value="NZ_AP019700.1"/>
</dbReference>
<evidence type="ECO:0000256" key="3">
    <source>
        <dbReference type="ARBA" id="ARBA00022737"/>
    </source>
</evidence>
<dbReference type="OrthoDB" id="9815900at2"/>
<comment type="similarity">
    <text evidence="1">Belongs to the TTC38 family.</text>
</comment>
<keyword evidence="3" id="KW-0677">Repeat</keyword>
<reference evidence="5 6" key="1">
    <citation type="submission" date="2018-11" db="EMBL/GenBank/DDBJ databases">
        <title>Genomic Encyclopedia of Type Strains, Phase IV (KMG-IV): sequencing the most valuable type-strain genomes for metagenomic binning, comparative biology and taxonomic classification.</title>
        <authorList>
            <person name="Goeker M."/>
        </authorList>
    </citation>
    <scope>NUCLEOTIDE SEQUENCE [LARGE SCALE GENOMIC DNA]</scope>
    <source>
        <strain evidence="5 6">DSM 5900</strain>
    </source>
</reference>
<protein>
    <recommendedName>
        <fullName evidence="2">Tetratricopeptide repeat protein 38</fullName>
    </recommendedName>
</protein>
<evidence type="ECO:0000256" key="4">
    <source>
        <dbReference type="ARBA" id="ARBA00022803"/>
    </source>
</evidence>
<gene>
    <name evidence="5" type="ORF">EDC65_0939</name>
</gene>
<dbReference type="PANTHER" id="PTHR16263:SF4">
    <property type="entry name" value="TETRATRICOPEPTIDE REPEAT PROTEIN 38"/>
    <property type="match status" value="1"/>
</dbReference>
<evidence type="ECO:0000256" key="2">
    <source>
        <dbReference type="ARBA" id="ARBA00019992"/>
    </source>
</evidence>
<evidence type="ECO:0000313" key="6">
    <source>
        <dbReference type="Proteomes" id="UP000278222"/>
    </source>
</evidence>
<accession>A0A3N1M7E9</accession>
<dbReference type="InterPro" id="IPR033891">
    <property type="entry name" value="TTC38"/>
</dbReference>
<name>A0A3N1M7E9_9PROT</name>
<organism evidence="5 6">
    <name type="scientific">Stella humosa</name>
    <dbReference type="NCBI Taxonomy" id="94"/>
    <lineage>
        <taxon>Bacteria</taxon>
        <taxon>Pseudomonadati</taxon>
        <taxon>Pseudomonadota</taxon>
        <taxon>Alphaproteobacteria</taxon>
        <taxon>Rhodospirillales</taxon>
        <taxon>Stellaceae</taxon>
        <taxon>Stella</taxon>
    </lineage>
</organism>
<dbReference type="SUPFAM" id="SSF48452">
    <property type="entry name" value="TPR-like"/>
    <property type="match status" value="2"/>
</dbReference>
<comment type="caution">
    <text evidence="5">The sequence shown here is derived from an EMBL/GenBank/DDBJ whole genome shotgun (WGS) entry which is preliminary data.</text>
</comment>
<dbReference type="EMBL" id="RJKX01000011">
    <property type="protein sequence ID" value="ROQ01752.1"/>
    <property type="molecule type" value="Genomic_DNA"/>
</dbReference>
<dbReference type="AlphaFoldDB" id="A0A3N1M7E9"/>
<sequence length="460" mass="49750">MPVFSDVRGLAVTAADPAVVGHVDASIAAFLGFRKDTGERLKPALALDPECVFANVLRGYYMLLMANRTLVPRAAKCLAAAEKAAAGATAREQGHVAALRAWVAGDFAGAVRRWEALLPENPRDAIALRLANYGHFYAGDAAGMRDSFARCLHAWDESVPGYGFMLGAYAFAQEEAGDYAAAERDGRRAVEMQPADIWATHAVAHVLEMQGRADEGVAWITGLEGNFGECHNFTYHLWWHRALFHWDRGRYDAALDLYDREVRPESTDDALDIANATSLLWRLEQVGMDVGDRWQELAARAAERIGDHMLVFSDAHFAMALAAAGPEGSDRRFAESCRAFAGAGETQSAVMAACGADLVDGVLAYRRGDFGRAVDHLSAARPALRGIGGSHAQRDVFEQMLAVAALKAERLPLARALWSERSRRKPWCGWTWGNLADSLSATGDPIAAAGARARAVAIAV</sequence>
<dbReference type="InterPro" id="IPR011990">
    <property type="entry name" value="TPR-like_helical_dom_sf"/>
</dbReference>
<evidence type="ECO:0000313" key="5">
    <source>
        <dbReference type="EMBL" id="ROQ01752.1"/>
    </source>
</evidence>
<keyword evidence="4" id="KW-0802">TPR repeat</keyword>
<dbReference type="Proteomes" id="UP000278222">
    <property type="component" value="Unassembled WGS sequence"/>
</dbReference>
<dbReference type="Gene3D" id="1.25.40.10">
    <property type="entry name" value="Tetratricopeptide repeat domain"/>
    <property type="match status" value="1"/>
</dbReference>
<evidence type="ECO:0000256" key="1">
    <source>
        <dbReference type="ARBA" id="ARBA00005857"/>
    </source>
</evidence>